<evidence type="ECO:0000256" key="2">
    <source>
        <dbReference type="ARBA" id="ARBA00022679"/>
    </source>
</evidence>
<dbReference type="CDD" id="cd02440">
    <property type="entry name" value="AdoMet_MTases"/>
    <property type="match status" value="1"/>
</dbReference>
<dbReference type="STRING" id="28042.GU90_07400"/>
<dbReference type="RefSeq" id="WP_029721245.1">
    <property type="nucleotide sequence ID" value="NZ_JAJUIW010000006.1"/>
</dbReference>
<dbReference type="Gene3D" id="3.40.50.150">
    <property type="entry name" value="Vaccinia Virus protein VP39"/>
    <property type="match status" value="1"/>
</dbReference>
<dbReference type="GO" id="GO:0008757">
    <property type="term" value="F:S-adenosylmethionine-dependent methyltransferase activity"/>
    <property type="evidence" value="ECO:0007669"/>
    <property type="project" value="InterPro"/>
</dbReference>
<keyword evidence="3" id="KW-0949">S-adenosyl-L-methionine</keyword>
<organism evidence="5 6">
    <name type="scientific">Saccharopolyspora rectivirgula</name>
    <dbReference type="NCBI Taxonomy" id="28042"/>
    <lineage>
        <taxon>Bacteria</taxon>
        <taxon>Bacillati</taxon>
        <taxon>Actinomycetota</taxon>
        <taxon>Actinomycetes</taxon>
        <taxon>Pseudonocardiales</taxon>
        <taxon>Pseudonocardiaceae</taxon>
        <taxon>Saccharopolyspora</taxon>
    </lineage>
</organism>
<feature type="domain" description="Methyltransferase" evidence="4">
    <location>
        <begin position="41"/>
        <end position="132"/>
    </location>
</feature>
<sequence length="206" mass="22173">MEDVRALFESAYANGGPPWVIGEPQPVVVELERAGEISGAVLDPGCGTGEHTIHLATKGYSVLGIDFSARAIELAEQNARRRGAQADFRVADVFQLSGERFDTVIDSALFHVFEPPDRRRYVQHLAELCNPGAVVHVLALADTEPQLGPRVTSTAIREAFAEGWELAYVRSSSYRAIARGESAVAFGVTSGSVVAAPAWLAKAVRR</sequence>
<dbReference type="PANTHER" id="PTHR43464">
    <property type="entry name" value="METHYLTRANSFERASE"/>
    <property type="match status" value="1"/>
</dbReference>
<dbReference type="PANTHER" id="PTHR43464:SF19">
    <property type="entry name" value="UBIQUINONE BIOSYNTHESIS O-METHYLTRANSFERASE, MITOCHONDRIAL"/>
    <property type="match status" value="1"/>
</dbReference>
<protein>
    <submittedName>
        <fullName evidence="5">SAM-dependent methyltransferase</fullName>
    </submittedName>
</protein>
<dbReference type="InterPro" id="IPR041698">
    <property type="entry name" value="Methyltransf_25"/>
</dbReference>
<evidence type="ECO:0000313" key="5">
    <source>
        <dbReference type="EMBL" id="KEI45020.1"/>
    </source>
</evidence>
<dbReference type="AlphaFoldDB" id="A0A073B067"/>
<evidence type="ECO:0000256" key="1">
    <source>
        <dbReference type="ARBA" id="ARBA00022603"/>
    </source>
</evidence>
<dbReference type="EMBL" id="JNVU01000017">
    <property type="protein sequence ID" value="KEI45020.1"/>
    <property type="molecule type" value="Genomic_DNA"/>
</dbReference>
<evidence type="ECO:0000313" key="6">
    <source>
        <dbReference type="Proteomes" id="UP000031419"/>
    </source>
</evidence>
<evidence type="ECO:0000259" key="4">
    <source>
        <dbReference type="Pfam" id="PF13649"/>
    </source>
</evidence>
<gene>
    <name evidence="5" type="ORF">GU90_07400</name>
</gene>
<proteinExistence type="predicted"/>
<dbReference type="Proteomes" id="UP000031419">
    <property type="component" value="Unassembled WGS sequence"/>
</dbReference>
<dbReference type="SUPFAM" id="SSF53335">
    <property type="entry name" value="S-adenosyl-L-methionine-dependent methyltransferases"/>
    <property type="match status" value="1"/>
</dbReference>
<dbReference type="GO" id="GO:0032259">
    <property type="term" value="P:methylation"/>
    <property type="evidence" value="ECO:0007669"/>
    <property type="project" value="UniProtKB-KW"/>
</dbReference>
<evidence type="ECO:0000256" key="3">
    <source>
        <dbReference type="ARBA" id="ARBA00022691"/>
    </source>
</evidence>
<dbReference type="PROSITE" id="PS51585">
    <property type="entry name" value="SAM_MT_TPMT"/>
    <property type="match status" value="1"/>
</dbReference>
<dbReference type="eggNOG" id="COG0500">
    <property type="taxonomic scope" value="Bacteria"/>
</dbReference>
<comment type="caution">
    <text evidence="5">The sequence shown here is derived from an EMBL/GenBank/DDBJ whole genome shotgun (WGS) entry which is preliminary data.</text>
</comment>
<reference evidence="5 6" key="1">
    <citation type="submission" date="2014-06" db="EMBL/GenBank/DDBJ databases">
        <title>Saccharopolyspora rectivirgula DSM-43113 Genome sequencing.</title>
        <authorList>
            <person name="Barrera C."/>
            <person name="Millon L."/>
            <person name="Rognon B."/>
            <person name="Zaugg C."/>
            <person name="Monod M."/>
        </authorList>
    </citation>
    <scope>NUCLEOTIDE SEQUENCE [LARGE SCALE GENOMIC DNA]</scope>
    <source>
        <strain evidence="5 6">DSM 43113</strain>
    </source>
</reference>
<name>A0A073B067_9PSEU</name>
<keyword evidence="2 5" id="KW-0808">Transferase</keyword>
<dbReference type="OrthoDB" id="3825914at2"/>
<dbReference type="InterPro" id="IPR008854">
    <property type="entry name" value="TPMT"/>
</dbReference>
<keyword evidence="1 5" id="KW-0489">Methyltransferase</keyword>
<dbReference type="InterPro" id="IPR029063">
    <property type="entry name" value="SAM-dependent_MTases_sf"/>
</dbReference>
<dbReference type="Pfam" id="PF13649">
    <property type="entry name" value="Methyltransf_25"/>
    <property type="match status" value="1"/>
</dbReference>
<accession>A0A073B067</accession>
<keyword evidence="6" id="KW-1185">Reference proteome</keyword>